<dbReference type="KEGG" id="ota:OT_ostta09g04130"/>
<feature type="transmembrane region" description="Helical" evidence="2">
    <location>
        <begin position="1184"/>
        <end position="1203"/>
    </location>
</feature>
<dbReference type="AlphaFoldDB" id="A0A090M4U6"/>
<keyword evidence="2" id="KW-1133">Transmembrane helix</keyword>
<reference evidence="4" key="1">
    <citation type="journal article" date="2006" name="Proc. Natl. Acad. Sci. U.S.A.">
        <title>Genome analysis of the smallest free-living eukaryote Ostreococcus tauri unveils many unique features.</title>
        <authorList>
            <person name="Derelle E."/>
            <person name="Ferraz C."/>
            <person name="Rombauts S."/>
            <person name="Rouze P."/>
            <person name="Worden A.Z."/>
            <person name="Robbens S."/>
            <person name="Partensky F."/>
            <person name="Degroeve S."/>
            <person name="Echeynie S."/>
            <person name="Cooke R."/>
            <person name="Saeys Y."/>
            <person name="Wuyts J."/>
            <person name="Jabbari K."/>
            <person name="Bowler C."/>
            <person name="Panaud O."/>
            <person name="Piegu B."/>
            <person name="Ball S.G."/>
            <person name="Ral J.-P."/>
            <person name="Bouget F.-Y."/>
            <person name="Piganeau G."/>
            <person name="De Baets B."/>
            <person name="Picard A."/>
            <person name="Delseny M."/>
            <person name="Demaille J."/>
            <person name="Van de Peer Y."/>
            <person name="Moreau H."/>
        </authorList>
    </citation>
    <scope>NUCLEOTIDE SEQUENCE [LARGE SCALE GENOMIC DNA]</scope>
    <source>
        <strain evidence="4">OTTH 0595 / CCAP 157/2 / RCC745</strain>
    </source>
</reference>
<keyword evidence="2" id="KW-0472">Membrane</keyword>
<dbReference type="InParanoid" id="A0A090M4U6"/>
<dbReference type="STRING" id="70448.A0A090M4U6"/>
<protein>
    <submittedName>
        <fullName evidence="3">Unnamed product</fullName>
    </submittedName>
</protein>
<name>A0A090M4U6_OSTTA</name>
<organism evidence="3 4">
    <name type="scientific">Ostreococcus tauri</name>
    <name type="common">Marine green alga</name>
    <dbReference type="NCBI Taxonomy" id="70448"/>
    <lineage>
        <taxon>Eukaryota</taxon>
        <taxon>Viridiplantae</taxon>
        <taxon>Chlorophyta</taxon>
        <taxon>Mamiellophyceae</taxon>
        <taxon>Mamiellales</taxon>
        <taxon>Bathycoccaceae</taxon>
        <taxon>Ostreococcus</taxon>
    </lineage>
</organism>
<feature type="compositionally biased region" description="Polar residues" evidence="1">
    <location>
        <begin position="1065"/>
        <end position="1084"/>
    </location>
</feature>
<evidence type="ECO:0000313" key="4">
    <source>
        <dbReference type="Proteomes" id="UP000009170"/>
    </source>
</evidence>
<feature type="region of interest" description="Disordered" evidence="1">
    <location>
        <begin position="1063"/>
        <end position="1088"/>
    </location>
</feature>
<gene>
    <name evidence="3" type="ORF">OT_ostta09g04130</name>
</gene>
<evidence type="ECO:0000256" key="2">
    <source>
        <dbReference type="SAM" id="Phobius"/>
    </source>
</evidence>
<proteinExistence type="predicted"/>
<comment type="caution">
    <text evidence="3">The sequence shown here is derived from an EMBL/GenBank/DDBJ whole genome shotgun (WGS) entry which is preliminary data.</text>
</comment>
<dbReference type="OrthoDB" id="10518286at2759"/>
<dbReference type="RefSeq" id="XP_022839709.1">
    <property type="nucleotide sequence ID" value="XM_022983446.1"/>
</dbReference>
<dbReference type="EMBL" id="CAID01000009">
    <property type="protein sequence ID" value="CEF99216.1"/>
    <property type="molecule type" value="Genomic_DNA"/>
</dbReference>
<dbReference type="Proteomes" id="UP000009170">
    <property type="component" value="Unassembled WGS sequence"/>
</dbReference>
<reference evidence="3 4" key="2">
    <citation type="journal article" date="2014" name="BMC Genomics">
        <title>An improved genome of the model marine alga Ostreococcus tauri unfolds by assessing Illumina de novo assemblies.</title>
        <authorList>
            <person name="Blanc-Mathieu R."/>
            <person name="Verhelst B."/>
            <person name="Derelle E."/>
            <person name="Rombauts S."/>
            <person name="Bouget F.Y."/>
            <person name="Carre I."/>
            <person name="Chateau A."/>
            <person name="Eyre-Walker A."/>
            <person name="Grimsley N."/>
            <person name="Moreau H."/>
            <person name="Piegu B."/>
            <person name="Rivals E."/>
            <person name="Schackwitz W."/>
            <person name="Van de Peer Y."/>
            <person name="Piganeau G."/>
        </authorList>
    </citation>
    <scope>NUCLEOTIDE SEQUENCE [LARGE SCALE GENOMIC DNA]</scope>
    <source>
        <strain evidence="4">OTTH 0595 / CCAP 157/2 / RCC745</strain>
    </source>
</reference>
<keyword evidence="2" id="KW-0812">Transmembrane</keyword>
<sequence length="1225" mass="130013">MAWSVRARARGRGGRRNDGRGTMVIALACALAAVALGGLSARAWATGTNCYPDACTRGGSNTFDKNQRNMCKMLAETSKYCVIPTSDDDCPRELKYHGWCDANRYVFNSGCLSKYPTTSVPSGSAVDFSSYETAYWSVGAPYPLHPNMVNADLRTCVIDYVKTQLRAQFTEEGMIADEASITSLALQEFPEEQMVDSNDYKDQFSSFYLSDSDFDDMDADSSDVPLSDVDGEAVESTVTKSVSAQPCSGSGSDQQCFDVCTADLGLKSEYKIKIPKVCAKIRILGRKFKKCIKVPKTKFKVPNKCQKMCITIPGYCEMSTALTAVDDLKKVDSLNSLVAPCKAVGVPSTVCDAVGEADDAINAIAQLKNVKSLNDVADMCSSLMPSSVCTEIRDSVDAISQITQLKNVKSLNDVANLCSAVMPSSVCTEIRDSITAVSSIATMAAQTTVDGVLQVGLLPDVLNGYIRDAQDALEKVADTLESSLRGLLEHVWGEVSTTSSELVSLIESSIKNTMATSSSGMSALGAARENRRTELLDDIHEGVNAAFRGLAAPARSAQSLAANLGAATGQGCFVIPVMCTEEIEYPMKWPKALENVSASPGAITVDPPDIQFDLCAQINEFKVSSQVATKLVKALGDMFEAFFDALYDESGLKDVVADIKKLGSGKFFASSSRRRLLSTDEQMTILAAHADYKNRLASAESIVLRELVKLSETIHSPDFATRSRTRAGGSREASLGKNAFDEVLDDFLDDLEAAIKLMSDTTSVKAELSMKASGSASVSAHMALAKDGEFWSDQFSGVKVVPLPLPGLSAVLEYDLSLALPYYLNFDAQAALDVEFSVEMPMAVELSKNPSFSVSTPQVSVSRTLTGSAKAAMQIGAVVHLEKAFAALCAGPMCAGPWLDAKQDAYVGVDAWALANCASGYGELIPTWSDTFSYSKANQNKCAGSLAGAGGYVEIPKTSILYSQIQLATIPIGEAASASSSSSARLGASAEDEEDSDCSTSKRGTGLYNFAPMLKTVIGSGTYLSQDIFALCEGGGTCKREDVSPPTECPTCVCPIAPSEPPASLPSTTYQPPTSVPPTASQPPARSYAKKSAKRVKAYDSRCCDDGSTKCAIATAATAQQICGAKCDACADCKAFDFNANDGNCGFSTQSRFKSRSASTYYYHVSTSASLGSAGLNVIPALDFSPTVVFALAAAFVGIVVAVRSRPVKSSLLRDGRESSYGAVC</sequence>
<evidence type="ECO:0000256" key="1">
    <source>
        <dbReference type="SAM" id="MobiDB-lite"/>
    </source>
</evidence>
<evidence type="ECO:0000313" key="3">
    <source>
        <dbReference type="EMBL" id="CEF99216.1"/>
    </source>
</evidence>
<dbReference type="GeneID" id="9831820"/>
<accession>A0A090M4U6</accession>
<keyword evidence="4" id="KW-1185">Reference proteome</keyword>